<keyword evidence="3 10" id="KW-0479">Metal-binding</keyword>
<evidence type="ECO:0000256" key="12">
    <source>
        <dbReference type="RuleBase" id="RU361152"/>
    </source>
</evidence>
<keyword evidence="4 12" id="KW-0378">Hydrolase</keyword>
<feature type="domain" description="Glycosyl hydrolase family 4 C-terminal" evidence="13">
    <location>
        <begin position="197"/>
        <end position="404"/>
    </location>
</feature>
<dbReference type="Proteomes" id="UP000249130">
    <property type="component" value="Unassembled WGS sequence"/>
</dbReference>
<evidence type="ECO:0000256" key="7">
    <source>
        <dbReference type="ARBA" id="ARBA00023277"/>
    </source>
</evidence>
<dbReference type="PRINTS" id="PR00732">
    <property type="entry name" value="GLHYDRLASE4"/>
</dbReference>
<sequence length="429" mass="46110">MGNTTKIVFIGAGSMSFGLSMFRDLMFSETLRGSTLVLVDTDPAALARSAALGRLMNERSGAGLVIETTTDRRAALPGADFVLNATAIDRLHLWRLDFEIPKRHGIRQTLGENGGPGGLFFTLRTLPMVFDMVHDMEELCPDALFVNFSNPESRIILAVGTYSRIRAVGLCEGVFGSRGHVAKVMGLPDEAVDVWAAGLNHFQWLLQIRDHVTGADLYPRLRKREPGFDPAFAPLTRSLFHAFGLWPTCGDGHTGEYLPFGWEADGGTGGGYDFAGDEAVRAKFHGEVETVLAGTMPVPDWWLTPAGERGAAVIAGVTHNQKRFIESGVVLNRGAVPNLPADLAVEVPIVVDAAGVHPVSLGPLPDPIAKLLTVPAGVQQLAVEAAVHGSKELAREALLIDPVVDSARAADALLDELWEVNRPFIRACV</sequence>
<comment type="cofactor">
    <cofactor evidence="12">
        <name>NAD(+)</name>
        <dbReference type="ChEBI" id="CHEBI:57540"/>
    </cofactor>
    <text evidence="12">Binds 1 NAD(+) per subunit.</text>
</comment>
<keyword evidence="6 10" id="KW-0464">Manganese</keyword>
<feature type="binding site" evidence="10">
    <location>
        <position position="171"/>
    </location>
    <ligand>
        <name>Mn(2+)</name>
        <dbReference type="ChEBI" id="CHEBI:29035"/>
    </ligand>
</feature>
<dbReference type="GO" id="GO:0004553">
    <property type="term" value="F:hydrolase activity, hydrolyzing O-glycosyl compounds"/>
    <property type="evidence" value="ECO:0007669"/>
    <property type="project" value="InterPro"/>
</dbReference>
<evidence type="ECO:0000313" key="15">
    <source>
        <dbReference type="Proteomes" id="UP000249130"/>
    </source>
</evidence>
<dbReference type="PANTHER" id="PTHR32092:SF6">
    <property type="entry name" value="ALPHA-GALACTOSIDASE"/>
    <property type="match status" value="1"/>
</dbReference>
<dbReference type="Pfam" id="PF02056">
    <property type="entry name" value="Glyco_hydro_4"/>
    <property type="match status" value="1"/>
</dbReference>
<comment type="caution">
    <text evidence="14">The sequence shown here is derived from an EMBL/GenBank/DDBJ whole genome shotgun (WGS) entry which is preliminary data.</text>
</comment>
<dbReference type="InterPro" id="IPR022616">
    <property type="entry name" value="Glyco_hydro_4_C"/>
</dbReference>
<dbReference type="InterPro" id="IPR001088">
    <property type="entry name" value="Glyco_hydro_4"/>
</dbReference>
<keyword evidence="10" id="KW-0533">Nickel</keyword>
<proteinExistence type="inferred from homology"/>
<evidence type="ECO:0000256" key="1">
    <source>
        <dbReference type="ARBA" id="ARBA00001936"/>
    </source>
</evidence>
<dbReference type="SUPFAM" id="SSF51735">
    <property type="entry name" value="NAD(P)-binding Rossmann-fold domains"/>
    <property type="match status" value="1"/>
</dbReference>
<dbReference type="GO" id="GO:0016616">
    <property type="term" value="F:oxidoreductase activity, acting on the CH-OH group of donors, NAD or NADP as acceptor"/>
    <property type="evidence" value="ECO:0007669"/>
    <property type="project" value="InterPro"/>
</dbReference>
<dbReference type="EMBL" id="NPEX01000103">
    <property type="protein sequence ID" value="RAI43150.1"/>
    <property type="molecule type" value="Genomic_DNA"/>
</dbReference>
<reference evidence="14 15" key="1">
    <citation type="submission" date="2017-07" db="EMBL/GenBank/DDBJ databases">
        <title>Draft Genome Sequences of Select Purple Nonsulfur Bacteria.</title>
        <authorList>
            <person name="Lasarre B."/>
            <person name="Mckinlay J.B."/>
        </authorList>
    </citation>
    <scope>NUCLEOTIDE SEQUENCE [LARGE SCALE GENOMIC DNA]</scope>
    <source>
        <strain evidence="14 15">DSM 5909</strain>
    </source>
</reference>
<dbReference type="RefSeq" id="WP_111419976.1">
    <property type="nucleotide sequence ID" value="NZ_NPEX01000103.1"/>
</dbReference>
<dbReference type="InterPro" id="IPR015955">
    <property type="entry name" value="Lactate_DH/Glyco_Ohase_4_C"/>
</dbReference>
<dbReference type="InterPro" id="IPR036291">
    <property type="entry name" value="NAD(P)-bd_dom_sf"/>
</dbReference>
<dbReference type="PANTHER" id="PTHR32092">
    <property type="entry name" value="6-PHOSPHO-BETA-GLUCOSIDASE-RELATED"/>
    <property type="match status" value="1"/>
</dbReference>
<keyword evidence="15" id="KW-1185">Reference proteome</keyword>
<evidence type="ECO:0000313" key="14">
    <source>
        <dbReference type="EMBL" id="RAI43150.1"/>
    </source>
</evidence>
<evidence type="ECO:0000256" key="9">
    <source>
        <dbReference type="PIRSR" id="PIRSR601088-2"/>
    </source>
</evidence>
<keyword evidence="8 12" id="KW-0326">Glycosidase</keyword>
<keyword evidence="10" id="KW-0408">Iron</keyword>
<evidence type="ECO:0000256" key="6">
    <source>
        <dbReference type="ARBA" id="ARBA00023211"/>
    </source>
</evidence>
<keyword evidence="5 12" id="KW-0520">NAD</keyword>
<dbReference type="Pfam" id="PF11975">
    <property type="entry name" value="Glyco_hydro_4C"/>
    <property type="match status" value="1"/>
</dbReference>
<evidence type="ECO:0000256" key="4">
    <source>
        <dbReference type="ARBA" id="ARBA00022801"/>
    </source>
</evidence>
<keyword evidence="10" id="KW-0170">Cobalt</keyword>
<protein>
    <submittedName>
        <fullName evidence="14">Alpha-glucosidase/alpha-galactosidase</fullName>
    </submittedName>
</protein>
<evidence type="ECO:0000256" key="5">
    <source>
        <dbReference type="ARBA" id="ARBA00023027"/>
    </source>
</evidence>
<organism evidence="14 15">
    <name type="scientific">Rhodoplanes roseus</name>
    <dbReference type="NCBI Taxonomy" id="29409"/>
    <lineage>
        <taxon>Bacteria</taxon>
        <taxon>Pseudomonadati</taxon>
        <taxon>Pseudomonadota</taxon>
        <taxon>Alphaproteobacteria</taxon>
        <taxon>Hyphomicrobiales</taxon>
        <taxon>Nitrobacteraceae</taxon>
        <taxon>Rhodoplanes</taxon>
    </lineage>
</organism>
<evidence type="ECO:0000256" key="10">
    <source>
        <dbReference type="PIRSR" id="PIRSR601088-3"/>
    </source>
</evidence>
<dbReference type="AlphaFoldDB" id="A0A327KW86"/>
<name>A0A327KW86_9BRAD</name>
<evidence type="ECO:0000256" key="3">
    <source>
        <dbReference type="ARBA" id="ARBA00022723"/>
    </source>
</evidence>
<dbReference type="GO" id="GO:0005975">
    <property type="term" value="P:carbohydrate metabolic process"/>
    <property type="evidence" value="ECO:0007669"/>
    <property type="project" value="InterPro"/>
</dbReference>
<feature type="binding site" evidence="10">
    <location>
        <position position="201"/>
    </location>
    <ligand>
        <name>Mn(2+)</name>
        <dbReference type="ChEBI" id="CHEBI:29035"/>
    </ligand>
</feature>
<dbReference type="GO" id="GO:0046872">
    <property type="term" value="F:metal ion binding"/>
    <property type="evidence" value="ECO:0007669"/>
    <property type="project" value="UniProtKB-KW"/>
</dbReference>
<feature type="site" description="Increases basicity of active site Tyr" evidence="11">
    <location>
        <position position="112"/>
    </location>
</feature>
<dbReference type="OrthoDB" id="9767022at2"/>
<evidence type="ECO:0000256" key="8">
    <source>
        <dbReference type="ARBA" id="ARBA00023295"/>
    </source>
</evidence>
<gene>
    <name evidence="14" type="ORF">CH341_15750</name>
</gene>
<keyword evidence="7" id="KW-0119">Carbohydrate metabolism</keyword>
<dbReference type="InterPro" id="IPR053715">
    <property type="entry name" value="GH4_Enzyme_sf"/>
</dbReference>
<evidence type="ECO:0000259" key="13">
    <source>
        <dbReference type="Pfam" id="PF11975"/>
    </source>
</evidence>
<comment type="similarity">
    <text evidence="2 12">Belongs to the glycosyl hydrolase 4 family.</text>
</comment>
<comment type="cofactor">
    <cofactor evidence="1">
        <name>Mn(2+)</name>
        <dbReference type="ChEBI" id="CHEBI:29035"/>
    </cofactor>
</comment>
<evidence type="ECO:0000256" key="11">
    <source>
        <dbReference type="PIRSR" id="PIRSR601088-4"/>
    </source>
</evidence>
<accession>A0A327KW86</accession>
<evidence type="ECO:0000256" key="2">
    <source>
        <dbReference type="ARBA" id="ARBA00010141"/>
    </source>
</evidence>
<dbReference type="Gene3D" id="3.90.1820.10">
    <property type="entry name" value="AglA-like glucosidase"/>
    <property type="match status" value="1"/>
</dbReference>
<feature type="binding site" evidence="9">
    <location>
        <position position="150"/>
    </location>
    <ligand>
        <name>substrate</name>
    </ligand>
</feature>
<dbReference type="SUPFAM" id="SSF56327">
    <property type="entry name" value="LDH C-terminal domain-like"/>
    <property type="match status" value="1"/>
</dbReference>